<comment type="similarity">
    <text evidence="2 8">Belongs to the acetyltransferase family. EctA subfamily.</text>
</comment>
<dbReference type="CDD" id="cd04301">
    <property type="entry name" value="NAT_SF"/>
    <property type="match status" value="1"/>
</dbReference>
<dbReference type="EMBL" id="BAABCX010000001">
    <property type="protein sequence ID" value="GAA3529144.1"/>
    <property type="molecule type" value="Genomic_DNA"/>
</dbReference>
<dbReference type="InterPro" id="IPR000182">
    <property type="entry name" value="GNAT_dom"/>
</dbReference>
<dbReference type="InterPro" id="IPR016181">
    <property type="entry name" value="Acyl_CoA_acyltransferase"/>
</dbReference>
<sequence>MDTDTTRVQATQLLLRHPLATDGLAVHRLIAGCAPLDTNSAYCNLLQCLHFADTCMLAEEDDEVLGFVSAYRKPTDPDTLFVWQVAVDERARGKRLARTLLDAILSSPGAEGVKVIETTITADNAASWALFDGLARDKGQDKGERHVLFDQSRHFGGLHGSEILYRITLG</sequence>
<evidence type="ECO:0000256" key="2">
    <source>
        <dbReference type="ARBA" id="ARBA00010712"/>
    </source>
</evidence>
<comment type="caution">
    <text evidence="10">The sequence shown here is derived from an EMBL/GenBank/DDBJ whole genome shotgun (WGS) entry which is preliminary data.</text>
</comment>
<evidence type="ECO:0000313" key="11">
    <source>
        <dbReference type="Proteomes" id="UP001500795"/>
    </source>
</evidence>
<dbReference type="RefSeq" id="WP_344954469.1">
    <property type="nucleotide sequence ID" value="NZ_BAABCX010000001.1"/>
</dbReference>
<comment type="pathway">
    <text evidence="1 8">Amine and polyamine biosynthesis; ectoine biosynthesis; L-ectoine from L-aspartate 4-semialdehyde: step 2/3.</text>
</comment>
<evidence type="ECO:0000256" key="1">
    <source>
        <dbReference type="ARBA" id="ARBA00004978"/>
    </source>
</evidence>
<accession>A0ABP6V562</accession>
<reference evidence="11" key="1">
    <citation type="journal article" date="2019" name="Int. J. Syst. Evol. Microbiol.">
        <title>The Global Catalogue of Microorganisms (GCM) 10K type strain sequencing project: providing services to taxonomists for standard genome sequencing and annotation.</title>
        <authorList>
            <consortium name="The Broad Institute Genomics Platform"/>
            <consortium name="The Broad Institute Genome Sequencing Center for Infectious Disease"/>
            <person name="Wu L."/>
            <person name="Ma J."/>
        </authorList>
    </citation>
    <scope>NUCLEOTIDE SEQUENCE [LARGE SCALE GENOMIC DNA]</scope>
    <source>
        <strain evidence="11">JCM 17110</strain>
    </source>
</reference>
<comment type="function">
    <text evidence="8">Catalyzes the acetylation of L-2,4-diaminobutyrate (DABA) to gamma-N-acetyl-alpha,gamma-diaminobutyric acid (ADABA) with acetyl coenzyme A.</text>
</comment>
<dbReference type="Gene3D" id="3.40.630.30">
    <property type="match status" value="1"/>
</dbReference>
<dbReference type="PROSITE" id="PS51186">
    <property type="entry name" value="GNAT"/>
    <property type="match status" value="1"/>
</dbReference>
<protein>
    <recommendedName>
        <fullName evidence="4 8">L-2,4-diaminobutyric acid acetyltransferase</fullName>
        <shortName evidence="8">DABA acetyltransferase</shortName>
        <ecNumber evidence="3 8">2.3.1.178</ecNumber>
    </recommendedName>
</protein>
<evidence type="ECO:0000256" key="5">
    <source>
        <dbReference type="ARBA" id="ARBA00022679"/>
    </source>
</evidence>
<comment type="catalytic activity">
    <reaction evidence="7 8">
        <text>L-2,4-diaminobutanoate + acetyl-CoA = (2S)-4-acetamido-2-aminobutanoate + CoA + H(+)</text>
        <dbReference type="Rhea" id="RHEA:16901"/>
        <dbReference type="ChEBI" id="CHEBI:15378"/>
        <dbReference type="ChEBI" id="CHEBI:57287"/>
        <dbReference type="ChEBI" id="CHEBI:57288"/>
        <dbReference type="ChEBI" id="CHEBI:58761"/>
        <dbReference type="ChEBI" id="CHEBI:58929"/>
        <dbReference type="EC" id="2.3.1.178"/>
    </reaction>
</comment>
<dbReference type="EC" id="2.3.1.178" evidence="3 8"/>
<dbReference type="SUPFAM" id="SSF55729">
    <property type="entry name" value="Acyl-CoA N-acyltransferases (Nat)"/>
    <property type="match status" value="1"/>
</dbReference>
<keyword evidence="11" id="KW-1185">Reference proteome</keyword>
<name>A0ABP6V562_9GAMM</name>
<keyword evidence="6 8" id="KW-0012">Acyltransferase</keyword>
<proteinExistence type="inferred from homology"/>
<keyword evidence="5 8" id="KW-0808">Transferase</keyword>
<evidence type="ECO:0000313" key="10">
    <source>
        <dbReference type="EMBL" id="GAA3529144.1"/>
    </source>
</evidence>
<evidence type="ECO:0000256" key="4">
    <source>
        <dbReference type="ARBA" id="ARBA00017935"/>
    </source>
</evidence>
<evidence type="ECO:0000256" key="8">
    <source>
        <dbReference type="RuleBase" id="RU365045"/>
    </source>
</evidence>
<evidence type="ECO:0000256" key="3">
    <source>
        <dbReference type="ARBA" id="ARBA00012355"/>
    </source>
</evidence>
<dbReference type="NCBIfam" id="TIGR02406">
    <property type="entry name" value="ectoine_EctA"/>
    <property type="match status" value="1"/>
</dbReference>
<gene>
    <name evidence="8 10" type="primary">ectA</name>
    <name evidence="10" type="ORF">GCM10022394_05430</name>
</gene>
<evidence type="ECO:0000256" key="7">
    <source>
        <dbReference type="ARBA" id="ARBA00048924"/>
    </source>
</evidence>
<evidence type="ECO:0000256" key="6">
    <source>
        <dbReference type="ARBA" id="ARBA00023315"/>
    </source>
</evidence>
<dbReference type="InterPro" id="IPR012772">
    <property type="entry name" value="Ectoine_EctA"/>
</dbReference>
<organism evidence="10 11">
    <name type="scientific">Zobellella aerophila</name>
    <dbReference type="NCBI Taxonomy" id="870480"/>
    <lineage>
        <taxon>Bacteria</taxon>
        <taxon>Pseudomonadati</taxon>
        <taxon>Pseudomonadota</taxon>
        <taxon>Gammaproteobacteria</taxon>
        <taxon>Aeromonadales</taxon>
        <taxon>Aeromonadaceae</taxon>
        <taxon>Zobellella</taxon>
    </lineage>
</organism>
<feature type="domain" description="N-acetyltransferase" evidence="9">
    <location>
        <begin position="13"/>
        <end position="170"/>
    </location>
</feature>
<dbReference type="Proteomes" id="UP001500795">
    <property type="component" value="Unassembled WGS sequence"/>
</dbReference>
<evidence type="ECO:0000259" key="9">
    <source>
        <dbReference type="PROSITE" id="PS51186"/>
    </source>
</evidence>
<dbReference type="Pfam" id="PF00583">
    <property type="entry name" value="Acetyltransf_1"/>
    <property type="match status" value="1"/>
</dbReference>